<dbReference type="InterPro" id="IPR000330">
    <property type="entry name" value="SNF2_N"/>
</dbReference>
<dbReference type="SMART" id="SM00184">
    <property type="entry name" value="RING"/>
    <property type="match status" value="1"/>
</dbReference>
<keyword evidence="7" id="KW-0862">Zinc</keyword>
<evidence type="ECO:0000256" key="2">
    <source>
        <dbReference type="ARBA" id="ARBA00022723"/>
    </source>
</evidence>
<feature type="compositionally biased region" description="Basic residues" evidence="11">
    <location>
        <begin position="1058"/>
        <end position="1069"/>
    </location>
</feature>
<feature type="coiled-coil region" evidence="10">
    <location>
        <begin position="1233"/>
        <end position="1261"/>
    </location>
</feature>
<gene>
    <name evidence="15" type="ORF">PT974_09395</name>
</gene>
<dbReference type="Gene3D" id="3.40.50.300">
    <property type="entry name" value="P-loop containing nucleotide triphosphate hydrolases"/>
    <property type="match status" value="2"/>
</dbReference>
<accession>A0ABR0SG08</accession>
<dbReference type="PROSITE" id="PS51192">
    <property type="entry name" value="HELICASE_ATP_BIND_1"/>
    <property type="match status" value="1"/>
</dbReference>
<dbReference type="Proteomes" id="UP001338125">
    <property type="component" value="Unassembled WGS sequence"/>
</dbReference>
<evidence type="ECO:0000256" key="4">
    <source>
        <dbReference type="ARBA" id="ARBA00022771"/>
    </source>
</evidence>
<keyword evidence="5" id="KW-0378">Hydrolase</keyword>
<comment type="similarity">
    <text evidence="1">Belongs to the SNF2/RAD54 helicase family.</text>
</comment>
<keyword evidence="4 9" id="KW-0863">Zinc-finger</keyword>
<dbReference type="PANTHER" id="PTHR45626">
    <property type="entry name" value="TRANSCRIPTION TERMINATION FACTOR 2-RELATED"/>
    <property type="match status" value="1"/>
</dbReference>
<dbReference type="InterPro" id="IPR018957">
    <property type="entry name" value="Znf_C3HC4_RING-type"/>
</dbReference>
<feature type="domain" description="Helicase C-terminal" evidence="14">
    <location>
        <begin position="1109"/>
        <end position="1269"/>
    </location>
</feature>
<feature type="region of interest" description="Disordered" evidence="11">
    <location>
        <begin position="250"/>
        <end position="290"/>
    </location>
</feature>
<protein>
    <submittedName>
        <fullName evidence="15">ATP-dependent helicase C23E6.02</fullName>
    </submittedName>
</protein>
<dbReference type="Pfam" id="PF00271">
    <property type="entry name" value="Helicase_C"/>
    <property type="match status" value="1"/>
</dbReference>
<dbReference type="EMBL" id="JAVFKD010000014">
    <property type="protein sequence ID" value="KAK5991117.1"/>
    <property type="molecule type" value="Genomic_DNA"/>
</dbReference>
<evidence type="ECO:0000256" key="3">
    <source>
        <dbReference type="ARBA" id="ARBA00022741"/>
    </source>
</evidence>
<evidence type="ECO:0000256" key="6">
    <source>
        <dbReference type="ARBA" id="ARBA00022806"/>
    </source>
</evidence>
<dbReference type="Gene3D" id="3.40.50.10810">
    <property type="entry name" value="Tandem AAA-ATPase domain"/>
    <property type="match status" value="1"/>
</dbReference>
<dbReference type="Pfam" id="PF00097">
    <property type="entry name" value="zf-C3HC4"/>
    <property type="match status" value="1"/>
</dbReference>
<dbReference type="InterPro" id="IPR014001">
    <property type="entry name" value="Helicase_ATP-bd"/>
</dbReference>
<keyword evidence="3" id="KW-0547">Nucleotide-binding</keyword>
<organism evidence="15 16">
    <name type="scientific">Cladobotryum mycophilum</name>
    <dbReference type="NCBI Taxonomy" id="491253"/>
    <lineage>
        <taxon>Eukaryota</taxon>
        <taxon>Fungi</taxon>
        <taxon>Dikarya</taxon>
        <taxon>Ascomycota</taxon>
        <taxon>Pezizomycotina</taxon>
        <taxon>Sordariomycetes</taxon>
        <taxon>Hypocreomycetidae</taxon>
        <taxon>Hypocreales</taxon>
        <taxon>Hypocreaceae</taxon>
        <taxon>Cladobotryum</taxon>
    </lineage>
</organism>
<keyword evidence="10" id="KW-0175">Coiled coil</keyword>
<reference evidence="15 16" key="1">
    <citation type="submission" date="2024-01" db="EMBL/GenBank/DDBJ databases">
        <title>Complete genome of Cladobotryum mycophilum ATHUM6906.</title>
        <authorList>
            <person name="Christinaki A.C."/>
            <person name="Myridakis A.I."/>
            <person name="Kouvelis V.N."/>
        </authorList>
    </citation>
    <scope>NUCLEOTIDE SEQUENCE [LARGE SCALE GENOMIC DNA]</scope>
    <source>
        <strain evidence="15 16">ATHUM6906</strain>
    </source>
</reference>
<proteinExistence type="inferred from homology"/>
<dbReference type="InterPro" id="IPR013083">
    <property type="entry name" value="Znf_RING/FYVE/PHD"/>
</dbReference>
<dbReference type="SMART" id="SM00487">
    <property type="entry name" value="DEXDc"/>
    <property type="match status" value="1"/>
</dbReference>
<evidence type="ECO:0000259" key="14">
    <source>
        <dbReference type="PROSITE" id="PS51194"/>
    </source>
</evidence>
<feature type="domain" description="Helicase ATP-binding" evidence="13">
    <location>
        <begin position="584"/>
        <end position="772"/>
    </location>
</feature>
<evidence type="ECO:0000256" key="11">
    <source>
        <dbReference type="SAM" id="MobiDB-lite"/>
    </source>
</evidence>
<keyword evidence="2" id="KW-0479">Metal-binding</keyword>
<evidence type="ECO:0000256" key="1">
    <source>
        <dbReference type="ARBA" id="ARBA00007025"/>
    </source>
</evidence>
<evidence type="ECO:0000256" key="10">
    <source>
        <dbReference type="SAM" id="Coils"/>
    </source>
</evidence>
<evidence type="ECO:0000259" key="12">
    <source>
        <dbReference type="PROSITE" id="PS50089"/>
    </source>
</evidence>
<evidence type="ECO:0000256" key="9">
    <source>
        <dbReference type="PROSITE-ProRule" id="PRU00175"/>
    </source>
</evidence>
<evidence type="ECO:0000256" key="8">
    <source>
        <dbReference type="ARBA" id="ARBA00022840"/>
    </source>
</evidence>
<evidence type="ECO:0000256" key="5">
    <source>
        <dbReference type="ARBA" id="ARBA00022801"/>
    </source>
</evidence>
<dbReference type="CDD" id="cd16449">
    <property type="entry name" value="RING-HC"/>
    <property type="match status" value="1"/>
</dbReference>
<dbReference type="SUPFAM" id="SSF57850">
    <property type="entry name" value="RING/U-box"/>
    <property type="match status" value="1"/>
</dbReference>
<keyword evidence="16" id="KW-1185">Reference proteome</keyword>
<dbReference type="CDD" id="cd18793">
    <property type="entry name" value="SF2_C_SNF"/>
    <property type="match status" value="1"/>
</dbReference>
<dbReference type="InterPro" id="IPR001650">
    <property type="entry name" value="Helicase_C-like"/>
</dbReference>
<comment type="caution">
    <text evidence="15">The sequence shown here is derived from an EMBL/GenBank/DDBJ whole genome shotgun (WGS) entry which is preliminary data.</text>
</comment>
<evidence type="ECO:0000313" key="15">
    <source>
        <dbReference type="EMBL" id="KAK5991117.1"/>
    </source>
</evidence>
<evidence type="ECO:0000313" key="16">
    <source>
        <dbReference type="Proteomes" id="UP001338125"/>
    </source>
</evidence>
<dbReference type="Gene3D" id="3.30.40.10">
    <property type="entry name" value="Zinc/RING finger domain, C3HC4 (zinc finger)"/>
    <property type="match status" value="1"/>
</dbReference>
<dbReference type="CDD" id="cd18008">
    <property type="entry name" value="DEXDc_SHPRH-like"/>
    <property type="match status" value="1"/>
</dbReference>
<feature type="compositionally biased region" description="Basic and acidic residues" evidence="11">
    <location>
        <begin position="254"/>
        <end position="268"/>
    </location>
</feature>
<dbReference type="InterPro" id="IPR027417">
    <property type="entry name" value="P-loop_NTPase"/>
</dbReference>
<feature type="compositionally biased region" description="Acidic residues" evidence="11">
    <location>
        <begin position="1013"/>
        <end position="1031"/>
    </location>
</feature>
<feature type="domain" description="RING-type" evidence="12">
    <location>
        <begin position="929"/>
        <end position="981"/>
    </location>
</feature>
<dbReference type="SMART" id="SM00490">
    <property type="entry name" value="HELICc"/>
    <property type="match status" value="1"/>
</dbReference>
<dbReference type="InterPro" id="IPR038718">
    <property type="entry name" value="SNF2-like_sf"/>
</dbReference>
<dbReference type="GO" id="GO:0004386">
    <property type="term" value="F:helicase activity"/>
    <property type="evidence" value="ECO:0007669"/>
    <property type="project" value="UniProtKB-KW"/>
</dbReference>
<dbReference type="PROSITE" id="PS50089">
    <property type="entry name" value="ZF_RING_2"/>
    <property type="match status" value="1"/>
</dbReference>
<dbReference type="InterPro" id="IPR001841">
    <property type="entry name" value="Znf_RING"/>
</dbReference>
<dbReference type="PROSITE" id="PS51194">
    <property type="entry name" value="HELICASE_CTER"/>
    <property type="match status" value="1"/>
</dbReference>
<evidence type="ECO:0000259" key="13">
    <source>
        <dbReference type="PROSITE" id="PS51192"/>
    </source>
</evidence>
<dbReference type="InterPro" id="IPR050628">
    <property type="entry name" value="SNF2_RAD54_helicase_TF"/>
</dbReference>
<feature type="region of interest" description="Disordered" evidence="11">
    <location>
        <begin position="1001"/>
        <end position="1073"/>
    </location>
</feature>
<dbReference type="Pfam" id="PF00176">
    <property type="entry name" value="SNF2-rel_dom"/>
    <property type="match status" value="1"/>
</dbReference>
<sequence length="1279" mass="143068">MAATTSYEDLMEDLTIQEVILESLMEEEFEGVETEREEARQEIARIKKRLKALAKRNAHDATARWTKTKAIAITTGTSTSTSTSTIRAANLLVLVLILLDSLTPSLPFHSSLMNPFTHPSPYFDSCATEDLPQDGDYTELALEPYLPLHLPISSPCPTYQLLHHPITVPFDILTETGLSFDPSLYSSPVLLPNDFSTSTTAATNFSFPSSEIRRLSASPPTSSSQYSSMPMITPRKALEPVDWVTPAALTLQSRKRDGSSDLHGERGSSKSRKVTPLLGPSFQGDFSPFESPRQDIEIIDLTGSDVDADSTTIAEQIKQEQRNEQEKKDREMAMFLSSQDVDSSPLSAAAGSNGPGADAFMRMMAVQQANSSRGQQVFKAEGFNDDDDDVIEAGSIGMPGAFNTQWDQALVPSTQNFPVFGQASTPQPPRYTQLRQSSASPFSGASGVAFSNPLGLGTSSAGPQAMANGMQMPPTGFTLSSNPMRPPTVTLPSQSSLGDIISKTNMFNYASGVDEFGQALPDRLMDYINDSYHDPSVSERDLDDLLKNITPDMDIPELSRDGTPEGLKSRLYPHQILALSWMKKMERGTNKGGILADDMGLGKTISTLSLMLSCQATSRPKTNLIIGPLSLIRQWEDEILKKTKSSHRLSVYVYHNKKATTDDLLKYDVVLTTYGTIAQEFKRLDKFMEENTSRNVDYNDKALSTKFPLLHPEKATFHRVILDEAQCIKNKDTKTARACYQLKATYRWCLTGTPMMNGVLELYSLLHFLRIKPYCIWDKFRNSFGTLFGRAGDPRGVAMTRLQALLKAIMLRRKKDSQLDGKPILNLPGKTEEVVYAELSQDERDFYNQLEKKSQVQFSKYLRDGSIGKNYSSILVLLLRLRQACCHPHLNLDVDDAAPIISEEDMMQLVKKLDEKIVNRIKDVEVFECPICYDFVQCPSFFIPCGHDSCAQCLTRLVDGANSMNLQDGRESDKAKCPVCRSQFDPKKCFTYEAFQKVHMSDQIQEAPKQENADDVDTTDDESEDEIDTEDVDKNGNLRGFVIEDGFGNTANQDDKKKNKKKGKGKKKADIKPSMLKTLRKEASRSRAAYNKYMGYLRRNWLPAAKVSECIKLLKEIQQTGEKTIVFSQWTLLLDLIEVGLWHEKFEGEIRRYDGGMSGEQRFDSAQDFRDKKGVTVMLVSLRAGNAGLNLTAASRVVIMDPFWNPYIERQAVDRAYRIGQHNEVKVYRILTKETVEDRIVELQERKKEMVEAALDEAEGVKIARLDVGQLKFLFNTGG</sequence>
<dbReference type="SUPFAM" id="SSF52540">
    <property type="entry name" value="P-loop containing nucleoside triphosphate hydrolases"/>
    <property type="match status" value="2"/>
</dbReference>
<dbReference type="PANTHER" id="PTHR45626:SF16">
    <property type="entry name" value="ATP-DEPENDENT HELICASE ULS1"/>
    <property type="match status" value="1"/>
</dbReference>
<keyword evidence="6 15" id="KW-0347">Helicase</keyword>
<keyword evidence="8" id="KW-0067">ATP-binding</keyword>
<name>A0ABR0SG08_9HYPO</name>
<dbReference type="InterPro" id="IPR049730">
    <property type="entry name" value="SNF2/RAD54-like_C"/>
</dbReference>
<evidence type="ECO:0000256" key="7">
    <source>
        <dbReference type="ARBA" id="ARBA00022833"/>
    </source>
</evidence>
<feature type="coiled-coil region" evidence="10">
    <location>
        <begin position="7"/>
        <end position="56"/>
    </location>
</feature>